<evidence type="ECO:0000313" key="1">
    <source>
        <dbReference type="EMBL" id="KAL0345444.1"/>
    </source>
</evidence>
<dbReference type="PANTHER" id="PTHR33240">
    <property type="entry name" value="OS08G0508500 PROTEIN"/>
    <property type="match status" value="1"/>
</dbReference>
<dbReference type="InterPro" id="IPR021109">
    <property type="entry name" value="Peptidase_aspartic_dom_sf"/>
</dbReference>
<dbReference type="PANTHER" id="PTHR33240:SF15">
    <property type="entry name" value="GAG-PRO-LIKE PROTEIN"/>
    <property type="match status" value="1"/>
</dbReference>
<proteinExistence type="predicted"/>
<reference evidence="1" key="2">
    <citation type="journal article" date="2024" name="Plant">
        <title>Genomic evolution and insights into agronomic trait innovations of Sesamum species.</title>
        <authorList>
            <person name="Miao H."/>
            <person name="Wang L."/>
            <person name="Qu L."/>
            <person name="Liu H."/>
            <person name="Sun Y."/>
            <person name="Le M."/>
            <person name="Wang Q."/>
            <person name="Wei S."/>
            <person name="Zheng Y."/>
            <person name="Lin W."/>
            <person name="Duan Y."/>
            <person name="Cao H."/>
            <person name="Xiong S."/>
            <person name="Wang X."/>
            <person name="Wei L."/>
            <person name="Li C."/>
            <person name="Ma Q."/>
            <person name="Ju M."/>
            <person name="Zhao R."/>
            <person name="Li G."/>
            <person name="Mu C."/>
            <person name="Tian Q."/>
            <person name="Mei H."/>
            <person name="Zhang T."/>
            <person name="Gao T."/>
            <person name="Zhang H."/>
        </authorList>
    </citation>
    <scope>NUCLEOTIDE SEQUENCE</scope>
    <source>
        <strain evidence="1">G02</strain>
    </source>
</reference>
<sequence length="213" mass="23824">MRDVGVRKNAPVKGVIYTIVEGPRGGNSKRMRKKYERYTRSDRRKELILNVEPEEEITFGHKDLGAEARSQKNPMVIRMAIANFSIHKVLVDNSSSADIIFKEVLRKMGLEDTVLNLVQTPLVGFGGSEVTSLGTIDLPVSIGEELKRKTIMIRFFVVDNPFAYNVILGRPGLNLFRAVVSTYHLEIIKFPTKNGIGGYLAIKKRFGGITTCP</sequence>
<protein>
    <submittedName>
        <fullName evidence="1">Uncharacterized protein</fullName>
    </submittedName>
</protein>
<dbReference type="EMBL" id="JACGWJ010000019">
    <property type="protein sequence ID" value="KAL0345444.1"/>
    <property type="molecule type" value="Genomic_DNA"/>
</dbReference>
<dbReference type="Gene3D" id="2.40.70.10">
    <property type="entry name" value="Acid Proteases"/>
    <property type="match status" value="1"/>
</dbReference>
<comment type="caution">
    <text evidence="1">The sequence shown here is derived from an EMBL/GenBank/DDBJ whole genome shotgun (WGS) entry which is preliminary data.</text>
</comment>
<organism evidence="1">
    <name type="scientific">Sesamum radiatum</name>
    <name type="common">Black benniseed</name>
    <dbReference type="NCBI Taxonomy" id="300843"/>
    <lineage>
        <taxon>Eukaryota</taxon>
        <taxon>Viridiplantae</taxon>
        <taxon>Streptophyta</taxon>
        <taxon>Embryophyta</taxon>
        <taxon>Tracheophyta</taxon>
        <taxon>Spermatophyta</taxon>
        <taxon>Magnoliopsida</taxon>
        <taxon>eudicotyledons</taxon>
        <taxon>Gunneridae</taxon>
        <taxon>Pentapetalae</taxon>
        <taxon>asterids</taxon>
        <taxon>lamiids</taxon>
        <taxon>Lamiales</taxon>
        <taxon>Pedaliaceae</taxon>
        <taxon>Sesamum</taxon>
    </lineage>
</organism>
<accession>A0AAW2NS98</accession>
<reference evidence="1" key="1">
    <citation type="submission" date="2020-06" db="EMBL/GenBank/DDBJ databases">
        <authorList>
            <person name="Li T."/>
            <person name="Hu X."/>
            <person name="Zhang T."/>
            <person name="Song X."/>
            <person name="Zhang H."/>
            <person name="Dai N."/>
            <person name="Sheng W."/>
            <person name="Hou X."/>
            <person name="Wei L."/>
        </authorList>
    </citation>
    <scope>NUCLEOTIDE SEQUENCE</scope>
    <source>
        <strain evidence="1">G02</strain>
        <tissue evidence="1">Leaf</tissue>
    </source>
</reference>
<gene>
    <name evidence="1" type="ORF">Sradi_4375700</name>
</gene>
<name>A0AAW2NS98_SESRA</name>
<dbReference type="AlphaFoldDB" id="A0AAW2NS98"/>
<dbReference type="CDD" id="cd00303">
    <property type="entry name" value="retropepsin_like"/>
    <property type="match status" value="1"/>
</dbReference>